<organism evidence="6 7">
    <name type="scientific">Aeromicrobium choanae</name>
    <dbReference type="NCBI Taxonomy" id="1736691"/>
    <lineage>
        <taxon>Bacteria</taxon>
        <taxon>Bacillati</taxon>
        <taxon>Actinomycetota</taxon>
        <taxon>Actinomycetes</taxon>
        <taxon>Propionibacteriales</taxon>
        <taxon>Nocardioidaceae</taxon>
        <taxon>Aeromicrobium</taxon>
    </lineage>
</organism>
<dbReference type="STRING" id="1736691.SAMN06295964_1113"/>
<dbReference type="Gene3D" id="3.10.105.10">
    <property type="entry name" value="Dipeptide-binding Protein, Domain 3"/>
    <property type="match status" value="1"/>
</dbReference>
<dbReference type="GO" id="GO:0043190">
    <property type="term" value="C:ATP-binding cassette (ABC) transporter complex"/>
    <property type="evidence" value="ECO:0007669"/>
    <property type="project" value="InterPro"/>
</dbReference>
<comment type="subcellular location">
    <subcellularLocation>
        <location evidence="1">Cell envelope</location>
    </subcellularLocation>
</comment>
<dbReference type="PIRSF" id="PIRSF002741">
    <property type="entry name" value="MppA"/>
    <property type="match status" value="1"/>
</dbReference>
<sequence>MLFHLSLFALAFRSAGVADDDANPPESELTMKRHPRSQGRVLAAVLASAALLLTACGGDDTGSSGSSTPVEGGVLKYRSTNVQGTDPAANTGYGPVVPLRGIVDSLVFNKADGTFEPWLATEWTVNDNATRYEFSLRDDVTFSNGEKLDAAAVKLNFDALRSQGAKYAVANQWIGDLSSIEAPDPTTVVFEFGSPNSSFLQAVSSTPLGIVAPETSKLSFDERQEGDTIIGSGAFAISESRGEEGYVLERREDYAWPPAGAENQGPARLAGIEVFTTPDNSIAAAELRAGNLDLLHNTEPADKTEFSTNEDITIRREPLPGSALGFVTNVDVPGLDELDVRKALALAVDREAVLERASAIDIAPTSAYAASNPFWSDQSDLIKSDLDEAKRLLDAAGWKPGPDGVREKDGDRLSFDLVYGASTVSHEPNIAVVQAQWKDLGVELKFSSLTPAELNQRLQSGDYAFSWGSGTRPDADVLRGGYGGLDDELDATFEQILAEPEVEPRKKLATEAARRILEQSYYIPLYDFIQPLAYRNTTHLPTFEATHLPWLGDVWLDK</sequence>
<dbReference type="GO" id="GO:1904680">
    <property type="term" value="F:peptide transmembrane transporter activity"/>
    <property type="evidence" value="ECO:0007669"/>
    <property type="project" value="TreeGrafter"/>
</dbReference>
<feature type="domain" description="Solute-binding protein family 5" evidence="5">
    <location>
        <begin position="115"/>
        <end position="471"/>
    </location>
</feature>
<dbReference type="InterPro" id="IPR000914">
    <property type="entry name" value="SBP_5_dom"/>
</dbReference>
<accession>A0A1T4YW09</accession>
<comment type="similarity">
    <text evidence="2">Belongs to the bacterial solute-binding protein 5 family.</text>
</comment>
<protein>
    <submittedName>
        <fullName evidence="6">Peptide/nickel transport system substrate-binding protein</fullName>
    </submittedName>
</protein>
<dbReference type="SUPFAM" id="SSF53850">
    <property type="entry name" value="Periplasmic binding protein-like II"/>
    <property type="match status" value="1"/>
</dbReference>
<dbReference type="Pfam" id="PF00496">
    <property type="entry name" value="SBP_bac_5"/>
    <property type="match status" value="1"/>
</dbReference>
<dbReference type="GO" id="GO:0042597">
    <property type="term" value="C:periplasmic space"/>
    <property type="evidence" value="ECO:0007669"/>
    <property type="project" value="UniProtKB-ARBA"/>
</dbReference>
<evidence type="ECO:0000256" key="1">
    <source>
        <dbReference type="ARBA" id="ARBA00004196"/>
    </source>
</evidence>
<dbReference type="PANTHER" id="PTHR30290:SF10">
    <property type="entry name" value="PERIPLASMIC OLIGOPEPTIDE-BINDING PROTEIN-RELATED"/>
    <property type="match status" value="1"/>
</dbReference>
<name>A0A1T4YW09_9ACTN</name>
<evidence type="ECO:0000259" key="5">
    <source>
        <dbReference type="Pfam" id="PF00496"/>
    </source>
</evidence>
<dbReference type="EMBL" id="LT796768">
    <property type="protein sequence ID" value="SKB05906.1"/>
    <property type="molecule type" value="Genomic_DNA"/>
</dbReference>
<dbReference type="InterPro" id="IPR030678">
    <property type="entry name" value="Peptide/Ni-bd"/>
</dbReference>
<keyword evidence="3" id="KW-0813">Transport</keyword>
<dbReference type="Gene3D" id="3.40.190.10">
    <property type="entry name" value="Periplasmic binding protein-like II"/>
    <property type="match status" value="1"/>
</dbReference>
<evidence type="ECO:0000256" key="2">
    <source>
        <dbReference type="ARBA" id="ARBA00005695"/>
    </source>
</evidence>
<keyword evidence="7" id="KW-1185">Reference proteome</keyword>
<reference evidence="7" key="1">
    <citation type="submission" date="2017-02" db="EMBL/GenBank/DDBJ databases">
        <authorList>
            <person name="Varghese N."/>
            <person name="Submissions S."/>
        </authorList>
    </citation>
    <scope>NUCLEOTIDE SEQUENCE [LARGE SCALE GENOMIC DNA]</scope>
    <source>
        <strain evidence="7">9H-4</strain>
    </source>
</reference>
<dbReference type="AlphaFoldDB" id="A0A1T4YW09"/>
<dbReference type="GO" id="GO:0030313">
    <property type="term" value="C:cell envelope"/>
    <property type="evidence" value="ECO:0007669"/>
    <property type="project" value="UniProtKB-SubCell"/>
</dbReference>
<keyword evidence="4" id="KW-0732">Signal</keyword>
<dbReference type="OrthoDB" id="9796817at2"/>
<evidence type="ECO:0000313" key="6">
    <source>
        <dbReference type="EMBL" id="SKB05906.1"/>
    </source>
</evidence>
<evidence type="ECO:0000256" key="4">
    <source>
        <dbReference type="ARBA" id="ARBA00022729"/>
    </source>
</evidence>
<gene>
    <name evidence="6" type="ORF">SAMN06295964_1113</name>
</gene>
<evidence type="ECO:0000256" key="3">
    <source>
        <dbReference type="ARBA" id="ARBA00022448"/>
    </source>
</evidence>
<dbReference type="GO" id="GO:0015833">
    <property type="term" value="P:peptide transport"/>
    <property type="evidence" value="ECO:0007669"/>
    <property type="project" value="TreeGrafter"/>
</dbReference>
<proteinExistence type="inferred from homology"/>
<dbReference type="InterPro" id="IPR039424">
    <property type="entry name" value="SBP_5"/>
</dbReference>
<dbReference type="Proteomes" id="UP000191040">
    <property type="component" value="Chromosome I"/>
</dbReference>
<evidence type="ECO:0000313" key="7">
    <source>
        <dbReference type="Proteomes" id="UP000191040"/>
    </source>
</evidence>
<dbReference type="PANTHER" id="PTHR30290">
    <property type="entry name" value="PERIPLASMIC BINDING COMPONENT OF ABC TRANSPORTER"/>
    <property type="match status" value="1"/>
</dbReference>